<dbReference type="PANTHER" id="PTHR30085:SF7">
    <property type="entry name" value="AMINO-ACID ABC TRANSPORTER-BINDING PROTEIN YHDW-RELATED"/>
    <property type="match status" value="1"/>
</dbReference>
<proteinExistence type="inferred from homology"/>
<evidence type="ECO:0000256" key="5">
    <source>
        <dbReference type="SAM" id="SignalP"/>
    </source>
</evidence>
<organism evidence="7 8">
    <name type="scientific">Phreatobacter cathodiphilus</name>
    <dbReference type="NCBI Taxonomy" id="1868589"/>
    <lineage>
        <taxon>Bacteria</taxon>
        <taxon>Pseudomonadati</taxon>
        <taxon>Pseudomonadota</taxon>
        <taxon>Alphaproteobacteria</taxon>
        <taxon>Hyphomicrobiales</taxon>
        <taxon>Phreatobacteraceae</taxon>
        <taxon>Phreatobacter</taxon>
    </lineage>
</organism>
<dbReference type="InterPro" id="IPR018313">
    <property type="entry name" value="SBP_3_CS"/>
</dbReference>
<evidence type="ECO:0000259" key="6">
    <source>
        <dbReference type="SMART" id="SM00062"/>
    </source>
</evidence>
<dbReference type="EMBL" id="CP027668">
    <property type="protein sequence ID" value="AVO44295.1"/>
    <property type="molecule type" value="Genomic_DNA"/>
</dbReference>
<dbReference type="Pfam" id="PF00497">
    <property type="entry name" value="SBP_bac_3"/>
    <property type="match status" value="1"/>
</dbReference>
<dbReference type="PROSITE" id="PS01039">
    <property type="entry name" value="SBP_BACTERIAL_3"/>
    <property type="match status" value="1"/>
</dbReference>
<evidence type="ECO:0000256" key="3">
    <source>
        <dbReference type="ARBA" id="ARBA00022729"/>
    </source>
</evidence>
<evidence type="ECO:0000313" key="7">
    <source>
        <dbReference type="EMBL" id="AVO44295.1"/>
    </source>
</evidence>
<dbReference type="OrthoDB" id="9777941at2"/>
<dbReference type="SMART" id="SM00062">
    <property type="entry name" value="PBPb"/>
    <property type="match status" value="1"/>
</dbReference>
<evidence type="ECO:0000256" key="1">
    <source>
        <dbReference type="ARBA" id="ARBA00010333"/>
    </source>
</evidence>
<feature type="chain" id="PRO_5015776943" evidence="5">
    <location>
        <begin position="19"/>
        <end position="345"/>
    </location>
</feature>
<dbReference type="RefSeq" id="WP_106747625.1">
    <property type="nucleotide sequence ID" value="NZ_CP027668.1"/>
</dbReference>
<protein>
    <submittedName>
        <fullName evidence="7">Amino acid ABC transporter substrate-binding protein</fullName>
    </submittedName>
</protein>
<dbReference type="InterPro" id="IPR051455">
    <property type="entry name" value="Bact_solute-bind_prot3"/>
</dbReference>
<dbReference type="KEGG" id="phr:C6569_03995"/>
<keyword evidence="3 5" id="KW-0732">Signal</keyword>
<keyword evidence="8" id="KW-1185">Reference proteome</keyword>
<keyword evidence="2" id="KW-0813">Transport</keyword>
<feature type="signal peptide" evidence="5">
    <location>
        <begin position="1"/>
        <end position="18"/>
    </location>
</feature>
<feature type="domain" description="Solute-binding protein family 3/N-terminal" evidence="6">
    <location>
        <begin position="40"/>
        <end position="269"/>
    </location>
</feature>
<evidence type="ECO:0000256" key="4">
    <source>
        <dbReference type="RuleBase" id="RU003744"/>
    </source>
</evidence>
<dbReference type="AlphaFoldDB" id="A0A2S0N838"/>
<dbReference type="CDD" id="cd13692">
    <property type="entry name" value="PBP2_BztA"/>
    <property type="match status" value="1"/>
</dbReference>
<evidence type="ECO:0000256" key="2">
    <source>
        <dbReference type="ARBA" id="ARBA00022448"/>
    </source>
</evidence>
<comment type="similarity">
    <text evidence="1 4">Belongs to the bacterial solute-binding protein 3 family.</text>
</comment>
<dbReference type="SUPFAM" id="SSF53850">
    <property type="entry name" value="Periplasmic binding protein-like II"/>
    <property type="match status" value="1"/>
</dbReference>
<reference evidence="7 8" key="1">
    <citation type="submission" date="2018-03" db="EMBL/GenBank/DDBJ databases">
        <title>Genome sequencing of Phreatobacter sp.</title>
        <authorList>
            <person name="Kim S.-J."/>
            <person name="Heo J."/>
            <person name="Kwon S.-W."/>
        </authorList>
    </citation>
    <scope>NUCLEOTIDE SEQUENCE [LARGE SCALE GENOMIC DNA]</scope>
    <source>
        <strain evidence="7 8">S-12</strain>
    </source>
</reference>
<gene>
    <name evidence="7" type="ORF">C6569_03995</name>
</gene>
<accession>A0A2S0N838</accession>
<evidence type="ECO:0000313" key="8">
    <source>
        <dbReference type="Proteomes" id="UP000237889"/>
    </source>
</evidence>
<dbReference type="Proteomes" id="UP000237889">
    <property type="component" value="Chromosome"/>
</dbReference>
<name>A0A2S0N838_9HYPH</name>
<dbReference type="Gene3D" id="3.40.190.10">
    <property type="entry name" value="Periplasmic binding protein-like II"/>
    <property type="match status" value="2"/>
</dbReference>
<dbReference type="GO" id="GO:0006865">
    <property type="term" value="P:amino acid transport"/>
    <property type="evidence" value="ECO:0007669"/>
    <property type="project" value="TreeGrafter"/>
</dbReference>
<dbReference type="InterPro" id="IPR001638">
    <property type="entry name" value="Solute-binding_3/MltF_N"/>
</dbReference>
<sequence>MKLTTLAALGGLALTGLAALPAESLAQTPNVIERARQRGFLTCGIHTGLPGFGFQASDGEWRGLDIDLCRAVAAAIFDDPTKIRFVQTTAQTRFIVVQTGDVDLLARNATYTMSRDTAMGMVWPAINYFDGQGFMVRKASGVTSVKGLDGASICVTQGTTTELNLADYFRANNLRYEVVSFKTNDEGIKAFEAGRCDSFTTDASGLAAERLRFASPGDFVILPELISREPLGPAVRRGDENFAALVRWTHYAMLNAEDLGVTRANVEQMRAGTTNPEIRRLLGTDGKFGETLGLTNDWAYRIIRHVGNYGESFERNVGAGSRLGLPRGTNALWTKGGLQYPYPIR</sequence>
<dbReference type="PANTHER" id="PTHR30085">
    <property type="entry name" value="AMINO ACID ABC TRANSPORTER PERMEASE"/>
    <property type="match status" value="1"/>
</dbReference>